<dbReference type="PROSITE" id="PS50011">
    <property type="entry name" value="PROTEIN_KINASE_DOM"/>
    <property type="match status" value="1"/>
</dbReference>
<evidence type="ECO:0000259" key="7">
    <source>
        <dbReference type="PROSITE" id="PS50011"/>
    </source>
</evidence>
<dbReference type="Gene3D" id="3.30.200.20">
    <property type="entry name" value="Phosphorylase Kinase, domain 1"/>
    <property type="match status" value="1"/>
</dbReference>
<evidence type="ECO:0000256" key="5">
    <source>
        <dbReference type="ARBA" id="ARBA00022840"/>
    </source>
</evidence>
<dbReference type="PROSITE" id="PS00108">
    <property type="entry name" value="PROTEIN_KINASE_ST"/>
    <property type="match status" value="1"/>
</dbReference>
<dbReference type="GO" id="GO:0005524">
    <property type="term" value="F:ATP binding"/>
    <property type="evidence" value="ECO:0007669"/>
    <property type="project" value="UniProtKB-KW"/>
</dbReference>
<dbReference type="EMBL" id="JANIIK010000114">
    <property type="protein sequence ID" value="KAJ3590230.1"/>
    <property type="molecule type" value="Genomic_DNA"/>
</dbReference>
<accession>A0A9Q0I9J7</accession>
<evidence type="ECO:0000256" key="6">
    <source>
        <dbReference type="SAM" id="MobiDB-lite"/>
    </source>
</evidence>
<name>A0A9Q0I9J7_9TELE</name>
<evidence type="ECO:0000256" key="3">
    <source>
        <dbReference type="ARBA" id="ARBA00022741"/>
    </source>
</evidence>
<organism evidence="8 9">
    <name type="scientific">Muraenolepis orangiensis</name>
    <name type="common">Patagonian moray cod</name>
    <dbReference type="NCBI Taxonomy" id="630683"/>
    <lineage>
        <taxon>Eukaryota</taxon>
        <taxon>Metazoa</taxon>
        <taxon>Chordata</taxon>
        <taxon>Craniata</taxon>
        <taxon>Vertebrata</taxon>
        <taxon>Euteleostomi</taxon>
        <taxon>Actinopterygii</taxon>
        <taxon>Neopterygii</taxon>
        <taxon>Teleostei</taxon>
        <taxon>Neoteleostei</taxon>
        <taxon>Acanthomorphata</taxon>
        <taxon>Zeiogadaria</taxon>
        <taxon>Gadariae</taxon>
        <taxon>Gadiformes</taxon>
        <taxon>Muraenolepidoidei</taxon>
        <taxon>Muraenolepididae</taxon>
        <taxon>Muraenolepis</taxon>
    </lineage>
</organism>
<keyword evidence="3" id="KW-0547">Nucleotide-binding</keyword>
<dbReference type="OrthoDB" id="3205605at2759"/>
<dbReference type="PANTHER" id="PTHR24355">
    <property type="entry name" value="G PROTEIN-COUPLED RECEPTOR KINASE/RIBOSOMAL PROTEIN S6 KINASE"/>
    <property type="match status" value="1"/>
</dbReference>
<gene>
    <name evidence="8" type="ORF">NHX12_008184</name>
</gene>
<dbReference type="GO" id="GO:0004674">
    <property type="term" value="F:protein serine/threonine kinase activity"/>
    <property type="evidence" value="ECO:0007669"/>
    <property type="project" value="UniProtKB-KW"/>
</dbReference>
<dbReference type="SMART" id="SM00220">
    <property type="entry name" value="S_TKc"/>
    <property type="match status" value="1"/>
</dbReference>
<feature type="domain" description="Protein kinase" evidence="7">
    <location>
        <begin position="77"/>
        <end position="317"/>
    </location>
</feature>
<dbReference type="Pfam" id="PF00069">
    <property type="entry name" value="Pkinase"/>
    <property type="match status" value="1"/>
</dbReference>
<dbReference type="AlphaFoldDB" id="A0A9Q0I9J7"/>
<feature type="region of interest" description="Disordered" evidence="6">
    <location>
        <begin position="23"/>
        <end position="47"/>
    </location>
</feature>
<dbReference type="Gene3D" id="1.10.510.10">
    <property type="entry name" value="Transferase(Phosphotransferase) domain 1"/>
    <property type="match status" value="1"/>
</dbReference>
<dbReference type="Proteomes" id="UP001148018">
    <property type="component" value="Unassembled WGS sequence"/>
</dbReference>
<dbReference type="InterPro" id="IPR000719">
    <property type="entry name" value="Prot_kinase_dom"/>
</dbReference>
<evidence type="ECO:0000256" key="1">
    <source>
        <dbReference type="ARBA" id="ARBA00022527"/>
    </source>
</evidence>
<reference evidence="8" key="1">
    <citation type="submission" date="2022-07" db="EMBL/GenBank/DDBJ databases">
        <title>Chromosome-level genome of Muraenolepis orangiensis.</title>
        <authorList>
            <person name="Kim J."/>
        </authorList>
    </citation>
    <scope>NUCLEOTIDE SEQUENCE</scope>
    <source>
        <strain evidence="8">KU_S4_2022</strain>
        <tissue evidence="8">Muscle</tissue>
    </source>
</reference>
<keyword evidence="5" id="KW-0067">ATP-binding</keyword>
<dbReference type="InterPro" id="IPR008271">
    <property type="entry name" value="Ser/Thr_kinase_AS"/>
</dbReference>
<proteinExistence type="predicted"/>
<keyword evidence="9" id="KW-1185">Reference proteome</keyword>
<dbReference type="PANTHER" id="PTHR24355:SF1">
    <property type="entry name" value="RIBOSOMAL PROTEIN S6 KINASE-RELATED PROTEIN"/>
    <property type="match status" value="1"/>
</dbReference>
<comment type="caution">
    <text evidence="8">The sequence shown here is derived from an EMBL/GenBank/DDBJ whole genome shotgun (WGS) entry which is preliminary data.</text>
</comment>
<evidence type="ECO:0000313" key="9">
    <source>
        <dbReference type="Proteomes" id="UP001148018"/>
    </source>
</evidence>
<keyword evidence="1" id="KW-0723">Serine/threonine-protein kinase</keyword>
<keyword evidence="2" id="KW-0808">Transferase</keyword>
<protein>
    <recommendedName>
        <fullName evidence="7">Protein kinase domain-containing protein</fullName>
    </recommendedName>
</protein>
<dbReference type="SUPFAM" id="SSF56112">
    <property type="entry name" value="Protein kinase-like (PK-like)"/>
    <property type="match status" value="1"/>
</dbReference>
<evidence type="ECO:0000256" key="4">
    <source>
        <dbReference type="ARBA" id="ARBA00022777"/>
    </source>
</evidence>
<evidence type="ECO:0000256" key="2">
    <source>
        <dbReference type="ARBA" id="ARBA00022679"/>
    </source>
</evidence>
<sequence length="361" mass="41054">MRSEERRAPRSLLSSIRVSVSQRLPQFGHQSPPSQPVEGDGLSTPRELGKERTLQGNISVFLPEFPRRQFPAGQDHFEILGFVAKGSFGPILKVKDKLTERTYAVKVLPKSEILKKGVLQQTKEEVIIQRQHKHTFIHNLQDCWQTRRHLFIMCDYCSSGDLYTYWLLCHHFEEDVVRLFAAELGSALGFLHNLGIIHRDVKMENILLSDQGHLCLADFGLSRHLRREGKAFTICGTIQYMGTSFSMVENLTLTVVYSSLCLREPDHCSMLKKVRGCRYDIPETLSSALALLLTELLCKDPAHRLRNLDRFKSQNFFCGTSFDPLLLQKSPVEVVLKLRKPSRPGGQSHEGTRIVIAGFLP</sequence>
<keyword evidence="4" id="KW-0418">Kinase</keyword>
<dbReference type="InterPro" id="IPR011009">
    <property type="entry name" value="Kinase-like_dom_sf"/>
</dbReference>
<evidence type="ECO:0000313" key="8">
    <source>
        <dbReference type="EMBL" id="KAJ3590230.1"/>
    </source>
</evidence>